<feature type="domain" description="Response regulatory" evidence="12">
    <location>
        <begin position="641"/>
        <end position="756"/>
    </location>
</feature>
<dbReference type="Pfam" id="PF00512">
    <property type="entry name" value="HisKA"/>
    <property type="match status" value="1"/>
</dbReference>
<dbReference type="InterPro" id="IPR001789">
    <property type="entry name" value="Sig_transdc_resp-reg_receiver"/>
</dbReference>
<dbReference type="PROSITE" id="PS50109">
    <property type="entry name" value="HIS_KIN"/>
    <property type="match status" value="1"/>
</dbReference>
<evidence type="ECO:0000256" key="2">
    <source>
        <dbReference type="ARBA" id="ARBA00012438"/>
    </source>
</evidence>
<evidence type="ECO:0000256" key="3">
    <source>
        <dbReference type="ARBA" id="ARBA00022553"/>
    </source>
</evidence>
<dbReference type="EMBL" id="LAQT01000002">
    <property type="protein sequence ID" value="KPC54658.1"/>
    <property type="molecule type" value="Genomic_DNA"/>
</dbReference>
<dbReference type="SUPFAM" id="SSF52172">
    <property type="entry name" value="CheY-like"/>
    <property type="match status" value="1"/>
</dbReference>
<dbReference type="FunFam" id="3.30.565.10:FF:000010">
    <property type="entry name" value="Sensor histidine kinase RcsC"/>
    <property type="match status" value="1"/>
</dbReference>
<name>A0A0N1JTM7_9NEIS</name>
<reference evidence="13 14" key="1">
    <citation type="submission" date="2015-07" db="EMBL/GenBank/DDBJ databases">
        <title>Draft genome sequence of the Amantichitinum ursilacus IGB-41, a new chitin-degrading bacterium.</title>
        <authorList>
            <person name="Kirstahler P."/>
            <person name="Guenther M."/>
            <person name="Grumaz C."/>
            <person name="Rupp S."/>
            <person name="Zibek S."/>
            <person name="Sohn K."/>
        </authorList>
    </citation>
    <scope>NUCLEOTIDE SEQUENCE [LARGE SCALE GENOMIC DNA]</scope>
    <source>
        <strain evidence="13 14">IGB-41</strain>
    </source>
</reference>
<accession>A0A0N1JTM7</accession>
<dbReference type="Pfam" id="PF00072">
    <property type="entry name" value="Response_reg"/>
    <property type="match status" value="1"/>
</dbReference>
<protein>
    <recommendedName>
        <fullName evidence="8">Virulence sensor protein BvgS</fullName>
        <ecNumber evidence="2">2.7.13.3</ecNumber>
    </recommendedName>
</protein>
<organism evidence="13 14">
    <name type="scientific">Amantichitinum ursilacus</name>
    <dbReference type="NCBI Taxonomy" id="857265"/>
    <lineage>
        <taxon>Bacteria</taxon>
        <taxon>Pseudomonadati</taxon>
        <taxon>Pseudomonadota</taxon>
        <taxon>Betaproteobacteria</taxon>
        <taxon>Neisseriales</taxon>
        <taxon>Chitinibacteraceae</taxon>
        <taxon>Amantichitinum</taxon>
    </lineage>
</organism>
<dbReference type="InterPro" id="IPR004358">
    <property type="entry name" value="Sig_transdc_His_kin-like_C"/>
</dbReference>
<dbReference type="SMART" id="SM00388">
    <property type="entry name" value="HisKA"/>
    <property type="match status" value="1"/>
</dbReference>
<dbReference type="InterPro" id="IPR003661">
    <property type="entry name" value="HisK_dim/P_dom"/>
</dbReference>
<dbReference type="Pfam" id="PF02518">
    <property type="entry name" value="HATPase_c"/>
    <property type="match status" value="1"/>
</dbReference>
<sequence length="869" mass="92483">MTATPAETSPEQIRIQRHGQLVLRGLWLGVATLLLLFTLALVAWCRFLLDDTLARLALRTQAHVERLAEARSIYTHFLDTTSGLLKEPSQPAGADSAQRWAGLLNQVPVGGWGAVRIEDSSTPFLLLRSAQAAPISTLQARALARLHLISRISFPGDADGYLVYRSEDGKMAALFAQPSVMRHLMQPPLDAAAALQHLTQAVLSADPAHETQVQHDAISGLAVLRRVTHLNNAQGQPQGMLIGNRLISLMPLQLRETIYDHAINGNLVLIDPGHHAPALLFDATGDGRNMPSPALLARNGPLYGPPGHAWAGDTLWIGTHAPGSAWQGIAGFAALPVLQAMALPAAAALALYLVALLLVLLGGRWVARRVLLPDLQAQHAIAAAGRAAQAANAAKSSFLASISHEIRTPLFGMLGTLELLARSPLQASQQAQLAMAQASSTALMHIIDDLLDYSRIEAGAMPLQLAPFKLSSLIDSTLDGYQALALQKGLELRRDYASDLPVVLSDATRLRQILANLLANALKFTPAGTVTVAVHATPLSEQQVALQLAVRDTGIGIDAATAARLFQPFQQADANPASRFGGTGLGLSISQRLAHLLGGQISLQSTPGQGSTFTLALQMPLAQLTPAAVSLANTPRRFDAHVLVADDHPVNQQLLVQQLEALGCTAEAVADGQQASLRLQGDHRIDLLMTDFNMPLLDGLALTRQLRAQSIMLPVIGITASLMSGEIEQGRAAGMTLCLAKPLLLETLAQALAQIGLPSHASATAPPTDAPRHDLNALRAQTLRSDLAAVQHALQMHDLAEIQRLAHRIRGAFVQAPEGEDIADACAMLEACANTAREGIELHGAALVDYAALWLEQYAQSAADPNFRF</sequence>
<dbReference type="CDD" id="cd00082">
    <property type="entry name" value="HisKA"/>
    <property type="match status" value="1"/>
</dbReference>
<dbReference type="InterPro" id="IPR036641">
    <property type="entry name" value="HPT_dom_sf"/>
</dbReference>
<dbReference type="InterPro" id="IPR005467">
    <property type="entry name" value="His_kinase_dom"/>
</dbReference>
<dbReference type="AlphaFoldDB" id="A0A0N1JTM7"/>
<dbReference type="EC" id="2.7.13.3" evidence="2"/>
<feature type="transmembrane region" description="Helical" evidence="10">
    <location>
        <begin position="21"/>
        <end position="44"/>
    </location>
</feature>
<keyword evidence="14" id="KW-1185">Reference proteome</keyword>
<comment type="function">
    <text evidence="7">Member of the two-component regulatory system BvgS/BvgA. Phosphorylates BvgA via a four-step phosphorelay in response to environmental signals.</text>
</comment>
<comment type="caution">
    <text evidence="13">The sequence shown here is derived from an EMBL/GenBank/DDBJ whole genome shotgun (WGS) entry which is preliminary data.</text>
</comment>
<evidence type="ECO:0000256" key="1">
    <source>
        <dbReference type="ARBA" id="ARBA00000085"/>
    </source>
</evidence>
<dbReference type="SUPFAM" id="SSF47384">
    <property type="entry name" value="Homodimeric domain of signal transducing histidine kinase"/>
    <property type="match status" value="1"/>
</dbReference>
<evidence type="ECO:0000259" key="11">
    <source>
        <dbReference type="PROSITE" id="PS50109"/>
    </source>
</evidence>
<dbReference type="CDD" id="cd16922">
    <property type="entry name" value="HATPase_EvgS-ArcB-TorS-like"/>
    <property type="match status" value="1"/>
</dbReference>
<dbReference type="Proteomes" id="UP000037939">
    <property type="component" value="Unassembled WGS sequence"/>
</dbReference>
<evidence type="ECO:0000259" key="12">
    <source>
        <dbReference type="PROSITE" id="PS50110"/>
    </source>
</evidence>
<feature type="transmembrane region" description="Helical" evidence="10">
    <location>
        <begin position="341"/>
        <end position="361"/>
    </location>
</feature>
<dbReference type="CDD" id="cd17546">
    <property type="entry name" value="REC_hyHK_CKI1_RcsC-like"/>
    <property type="match status" value="1"/>
</dbReference>
<keyword evidence="10" id="KW-1133">Transmembrane helix</keyword>
<keyword evidence="3 9" id="KW-0597">Phosphoprotein</keyword>
<dbReference type="SUPFAM" id="SSF47226">
    <property type="entry name" value="Histidine-containing phosphotransfer domain, HPT domain"/>
    <property type="match status" value="1"/>
</dbReference>
<evidence type="ECO:0000313" key="14">
    <source>
        <dbReference type="Proteomes" id="UP000037939"/>
    </source>
</evidence>
<keyword evidence="10" id="KW-0472">Membrane</keyword>
<dbReference type="PRINTS" id="PR00344">
    <property type="entry name" value="BCTRLSENSOR"/>
</dbReference>
<dbReference type="PANTHER" id="PTHR43047">
    <property type="entry name" value="TWO-COMPONENT HISTIDINE PROTEIN KINASE"/>
    <property type="match status" value="1"/>
</dbReference>
<dbReference type="GO" id="GO:0000155">
    <property type="term" value="F:phosphorelay sensor kinase activity"/>
    <property type="evidence" value="ECO:0007669"/>
    <property type="project" value="InterPro"/>
</dbReference>
<keyword evidence="5" id="KW-0418">Kinase</keyword>
<dbReference type="PROSITE" id="PS50110">
    <property type="entry name" value="RESPONSE_REGULATORY"/>
    <property type="match status" value="1"/>
</dbReference>
<dbReference type="RefSeq" id="WP_053936440.1">
    <property type="nucleotide sequence ID" value="NZ_LAQT01000002.1"/>
</dbReference>
<dbReference type="Gene3D" id="3.30.565.10">
    <property type="entry name" value="Histidine kinase-like ATPase, C-terminal domain"/>
    <property type="match status" value="1"/>
</dbReference>
<dbReference type="SMART" id="SM00448">
    <property type="entry name" value="REC"/>
    <property type="match status" value="1"/>
</dbReference>
<keyword evidence="4 13" id="KW-0808">Transferase</keyword>
<keyword evidence="10" id="KW-0812">Transmembrane</keyword>
<evidence type="ECO:0000256" key="6">
    <source>
        <dbReference type="ARBA" id="ARBA00023012"/>
    </source>
</evidence>
<dbReference type="Gene3D" id="3.40.50.2300">
    <property type="match status" value="1"/>
</dbReference>
<dbReference type="InterPro" id="IPR036890">
    <property type="entry name" value="HATPase_C_sf"/>
</dbReference>
<dbReference type="OrthoDB" id="9146932at2"/>
<dbReference type="InterPro" id="IPR003594">
    <property type="entry name" value="HATPase_dom"/>
</dbReference>
<dbReference type="SUPFAM" id="SSF55874">
    <property type="entry name" value="ATPase domain of HSP90 chaperone/DNA topoisomerase II/histidine kinase"/>
    <property type="match status" value="1"/>
</dbReference>
<evidence type="ECO:0000256" key="5">
    <source>
        <dbReference type="ARBA" id="ARBA00022777"/>
    </source>
</evidence>
<dbReference type="Gene3D" id="1.10.287.130">
    <property type="match status" value="1"/>
</dbReference>
<evidence type="ECO:0000256" key="4">
    <source>
        <dbReference type="ARBA" id="ARBA00022679"/>
    </source>
</evidence>
<proteinExistence type="predicted"/>
<evidence type="ECO:0000256" key="9">
    <source>
        <dbReference type="PROSITE-ProRule" id="PRU00169"/>
    </source>
</evidence>
<evidence type="ECO:0000256" key="10">
    <source>
        <dbReference type="SAM" id="Phobius"/>
    </source>
</evidence>
<dbReference type="PATRIC" id="fig|857265.3.peg.770"/>
<evidence type="ECO:0000256" key="8">
    <source>
        <dbReference type="ARBA" id="ARBA00070152"/>
    </source>
</evidence>
<dbReference type="STRING" id="857265.WG78_03765"/>
<feature type="domain" description="Histidine kinase" evidence="11">
    <location>
        <begin position="401"/>
        <end position="621"/>
    </location>
</feature>
<evidence type="ECO:0000256" key="7">
    <source>
        <dbReference type="ARBA" id="ARBA00058004"/>
    </source>
</evidence>
<gene>
    <name evidence="13" type="primary">evgS_2</name>
    <name evidence="13" type="ORF">WG78_03765</name>
</gene>
<dbReference type="SMART" id="SM00387">
    <property type="entry name" value="HATPase_c"/>
    <property type="match status" value="1"/>
</dbReference>
<keyword evidence="6" id="KW-0902">Two-component regulatory system</keyword>
<evidence type="ECO:0000313" key="13">
    <source>
        <dbReference type="EMBL" id="KPC54658.1"/>
    </source>
</evidence>
<dbReference type="InterPro" id="IPR036097">
    <property type="entry name" value="HisK_dim/P_sf"/>
</dbReference>
<dbReference type="InterPro" id="IPR011006">
    <property type="entry name" value="CheY-like_superfamily"/>
</dbReference>
<comment type="catalytic activity">
    <reaction evidence="1">
        <text>ATP + protein L-histidine = ADP + protein N-phospho-L-histidine.</text>
        <dbReference type="EC" id="2.7.13.3"/>
    </reaction>
</comment>
<feature type="modified residue" description="4-aspartylphosphate" evidence="9">
    <location>
        <position position="691"/>
    </location>
</feature>